<evidence type="ECO:0000313" key="3">
    <source>
        <dbReference type="Proteomes" id="UP001085076"/>
    </source>
</evidence>
<organism evidence="2 3">
    <name type="scientific">Dioscorea zingiberensis</name>
    <dbReference type="NCBI Taxonomy" id="325984"/>
    <lineage>
        <taxon>Eukaryota</taxon>
        <taxon>Viridiplantae</taxon>
        <taxon>Streptophyta</taxon>
        <taxon>Embryophyta</taxon>
        <taxon>Tracheophyta</taxon>
        <taxon>Spermatophyta</taxon>
        <taxon>Magnoliopsida</taxon>
        <taxon>Liliopsida</taxon>
        <taxon>Dioscoreales</taxon>
        <taxon>Dioscoreaceae</taxon>
        <taxon>Dioscorea</taxon>
    </lineage>
</organism>
<dbReference type="PANTHER" id="PTHR31390">
    <property type="entry name" value="EXPRESSED PROTEIN"/>
    <property type="match status" value="1"/>
</dbReference>
<feature type="compositionally biased region" description="Low complexity" evidence="1">
    <location>
        <begin position="390"/>
        <end position="408"/>
    </location>
</feature>
<dbReference type="Pfam" id="PF12043">
    <property type="entry name" value="DUF3527"/>
    <property type="match status" value="2"/>
</dbReference>
<dbReference type="AlphaFoldDB" id="A0A9D5HTR6"/>
<feature type="compositionally biased region" description="Polar residues" evidence="1">
    <location>
        <begin position="409"/>
        <end position="419"/>
    </location>
</feature>
<feature type="compositionally biased region" description="Low complexity" evidence="1">
    <location>
        <begin position="108"/>
        <end position="153"/>
    </location>
</feature>
<dbReference type="Proteomes" id="UP001085076">
    <property type="component" value="Miscellaneous, Linkage group lg01"/>
</dbReference>
<accession>A0A9D5HTR6</accession>
<evidence type="ECO:0000313" key="2">
    <source>
        <dbReference type="EMBL" id="KAJ0987842.1"/>
    </source>
</evidence>
<keyword evidence="3" id="KW-1185">Reference proteome</keyword>
<dbReference type="EMBL" id="JAGGNH010000001">
    <property type="protein sequence ID" value="KAJ0987842.1"/>
    <property type="molecule type" value="Genomic_DNA"/>
</dbReference>
<sequence length="855" mass="94676">MSARSQDRGSSPLKSRKSGELKSSGQNAGGGRSMPTRNYQKPWPRRKAVGDDELVKYMSSVPHYLQHPGQEGDNPHARALNFGVLDWGLLEKWAYNQKIVTAGRVPDSSSDSNASSSMSPFSSSSQSSRSVNSPLSGKKQTSSSHSVQTSQSQPLAKENFKYSVGTPDAKRSSETTPVDQIHVDKSAKDHLNDQQTQTVALSHNVRKVRDYRSRGEFVTAEISEKQKCSDTYLKKESPANILPASDRLQNQQVAIHKQIGKTQNYLQRNVHRRGTSYEYESITFDAEEPKEVSRISYSGDLSSVGVHYREPSFYGPHSCPLLPDFQCVELNGARPPTPTLNSNNKHEKHDNFSSISRELFRVFMAEESGEDLVKVSGATRGREFPLDHQSSPGLNSRGRSSSLREGSSMHQARSVTSSETHVDKASHQSKSRRSPLRRLLDPLVKPKSRNNVSGPIACSATHRPDEWNSCSRALFQDDAVDGSINSGSASMNSLKCRAESNLKTSNDVVSVNNSASTLDEKNVPSTRQALLQLAWKNGLPLFMFSSNDNDILAATMKRRNFSNKDDFECVYTIYSVHEVKKKSGIWINQGSKSKKHGLVSDVVGQIKVSRGDLTDRDSRSHLLTRQFVLFGAEVIPTVHEPIDSVFNKELAAVVVKVLDDKRCNDQDINMHTEDYLRRLSLASIVAILPSGIHGSSATGEPSPLIERWKSGGLCDCGGWDEGCMLTVLSDKILENKNSGSVVHACLTTDGTHRIELFSQGDSQEKKCALSMVAFREGLYTVDFRSSLDLLQAFVICIATLHSKNPPHQAKFPSVEPNNFQEHVLSDHLPSSVRRHRDDPTRCLPNHPPISPVERD</sequence>
<evidence type="ECO:0000256" key="1">
    <source>
        <dbReference type="SAM" id="MobiDB-lite"/>
    </source>
</evidence>
<feature type="compositionally biased region" description="Basic residues" evidence="1">
    <location>
        <begin position="427"/>
        <end position="436"/>
    </location>
</feature>
<feature type="region of interest" description="Disordered" evidence="1">
    <location>
        <begin position="380"/>
        <end position="457"/>
    </location>
</feature>
<feature type="region of interest" description="Disordered" evidence="1">
    <location>
        <begin position="826"/>
        <end position="855"/>
    </location>
</feature>
<name>A0A9D5HTR6_9LILI</name>
<gene>
    <name evidence="2" type="ORF">J5N97_006198</name>
</gene>
<dbReference type="InterPro" id="IPR021916">
    <property type="entry name" value="DUF3527"/>
</dbReference>
<dbReference type="OrthoDB" id="1898655at2759"/>
<reference evidence="2" key="1">
    <citation type="submission" date="2021-03" db="EMBL/GenBank/DDBJ databases">
        <authorList>
            <person name="Li Z."/>
            <person name="Yang C."/>
        </authorList>
    </citation>
    <scope>NUCLEOTIDE SEQUENCE</scope>
    <source>
        <strain evidence="2">Dzin_1.0</strain>
        <tissue evidence="2">Leaf</tissue>
    </source>
</reference>
<comment type="caution">
    <text evidence="2">The sequence shown here is derived from an EMBL/GenBank/DDBJ whole genome shotgun (WGS) entry which is preliminary data.</text>
</comment>
<feature type="region of interest" description="Disordered" evidence="1">
    <location>
        <begin position="104"/>
        <end position="159"/>
    </location>
</feature>
<feature type="region of interest" description="Disordered" evidence="1">
    <location>
        <begin position="1"/>
        <end position="51"/>
    </location>
</feature>
<feature type="compositionally biased region" description="Pro residues" evidence="1">
    <location>
        <begin position="845"/>
        <end position="855"/>
    </location>
</feature>
<dbReference type="PANTHER" id="PTHR31390:SF12">
    <property type="entry name" value="PUTATIVE (DUF3527)-RELATED"/>
    <property type="match status" value="1"/>
</dbReference>
<reference evidence="2" key="2">
    <citation type="journal article" date="2022" name="Hortic Res">
        <title>The genome of Dioscorea zingiberensis sheds light on the biosynthesis, origin and evolution of the medicinally important diosgenin saponins.</title>
        <authorList>
            <person name="Li Y."/>
            <person name="Tan C."/>
            <person name="Li Z."/>
            <person name="Guo J."/>
            <person name="Li S."/>
            <person name="Chen X."/>
            <person name="Wang C."/>
            <person name="Dai X."/>
            <person name="Yang H."/>
            <person name="Song W."/>
            <person name="Hou L."/>
            <person name="Xu J."/>
            <person name="Tong Z."/>
            <person name="Xu A."/>
            <person name="Yuan X."/>
            <person name="Wang W."/>
            <person name="Yang Q."/>
            <person name="Chen L."/>
            <person name="Sun Z."/>
            <person name="Wang K."/>
            <person name="Pan B."/>
            <person name="Chen J."/>
            <person name="Bao Y."/>
            <person name="Liu F."/>
            <person name="Qi X."/>
            <person name="Gang D.R."/>
            <person name="Wen J."/>
            <person name="Li J."/>
        </authorList>
    </citation>
    <scope>NUCLEOTIDE SEQUENCE</scope>
    <source>
        <strain evidence="2">Dzin_1.0</strain>
    </source>
</reference>
<protein>
    <submittedName>
        <fullName evidence="2">Uncharacterized protein</fullName>
    </submittedName>
</protein>
<proteinExistence type="predicted"/>